<evidence type="ECO:0000256" key="3">
    <source>
        <dbReference type="PIRNR" id="PIRNR029218"/>
    </source>
</evidence>
<dbReference type="Gene3D" id="3.30.2310.20">
    <property type="entry name" value="RelE-like"/>
    <property type="match status" value="1"/>
</dbReference>
<dbReference type="InterPro" id="IPR028344">
    <property type="entry name" value="ParE1/4"/>
</dbReference>
<keyword evidence="2" id="KW-1277">Toxin-antitoxin system</keyword>
<name>A0ABX7X3G7_9GAMM</name>
<dbReference type="InterPro" id="IPR051803">
    <property type="entry name" value="TA_system_RelE-like_toxin"/>
</dbReference>
<dbReference type="InterPro" id="IPR007712">
    <property type="entry name" value="RelE/ParE_toxin"/>
</dbReference>
<dbReference type="InterPro" id="IPR035093">
    <property type="entry name" value="RelE/ParE_toxin_dom_sf"/>
</dbReference>
<gene>
    <name evidence="4" type="ORF">J8380_02310</name>
</gene>
<dbReference type="EMBL" id="CP072800">
    <property type="protein sequence ID" value="QTR50437.1"/>
    <property type="molecule type" value="Genomic_DNA"/>
</dbReference>
<dbReference type="Proteomes" id="UP000672027">
    <property type="component" value="Chromosome"/>
</dbReference>
<organism evidence="4 5">
    <name type="scientific">Candidatus Thiothrix anitrata</name>
    <dbReference type="NCBI Taxonomy" id="2823902"/>
    <lineage>
        <taxon>Bacteria</taxon>
        <taxon>Pseudomonadati</taxon>
        <taxon>Pseudomonadota</taxon>
        <taxon>Gammaproteobacteria</taxon>
        <taxon>Thiotrichales</taxon>
        <taxon>Thiotrichaceae</taxon>
        <taxon>Thiothrix</taxon>
    </lineage>
</organism>
<protein>
    <recommendedName>
        <fullName evidence="3">Toxin</fullName>
    </recommendedName>
</protein>
<evidence type="ECO:0000256" key="1">
    <source>
        <dbReference type="ARBA" id="ARBA00006226"/>
    </source>
</evidence>
<evidence type="ECO:0000256" key="2">
    <source>
        <dbReference type="ARBA" id="ARBA00022649"/>
    </source>
</evidence>
<dbReference type="PANTHER" id="PTHR33755:SF9">
    <property type="entry name" value="TOXIN PARE1"/>
    <property type="match status" value="1"/>
</dbReference>
<evidence type="ECO:0000313" key="5">
    <source>
        <dbReference type="Proteomes" id="UP000672027"/>
    </source>
</evidence>
<reference evidence="4 5" key="1">
    <citation type="submission" date="2021-04" db="EMBL/GenBank/DDBJ databases">
        <title>Genomics, taxonomy and metabolism of representatives of sulfur bacteria of the genus Thiothrix: Thiothrix fructosivorans QT, Thiothrix unzii A1T and three new species, Thiothrix subterranea sp. nov., Thiothrix litoralis sp. nov. and 'Candidatus Thiothrix anitrata' sp. nov.</title>
        <authorList>
            <person name="Ravin N.V."/>
            <person name="Smolyakov D."/>
            <person name="Rudenko T.S."/>
            <person name="Mardanov A.V."/>
            <person name="Beletsky A.V."/>
            <person name="Markov N.D."/>
            <person name="Fomenkov A.I."/>
            <person name="Roberts R.J."/>
            <person name="Karnachuk O.V."/>
            <person name="Novikov A."/>
            <person name="Grabovich M.Y."/>
        </authorList>
    </citation>
    <scope>NUCLEOTIDE SEQUENCE [LARGE SCALE GENOMIC DNA]</scope>
    <source>
        <strain evidence="4 5">A52</strain>
    </source>
</reference>
<comment type="similarity">
    <text evidence="1 3">Belongs to the RelE toxin family.</text>
</comment>
<accession>A0ABX7X3G7</accession>
<dbReference type="RefSeq" id="WP_210227969.1">
    <property type="nucleotide sequence ID" value="NZ_CP072800.1"/>
</dbReference>
<proteinExistence type="inferred from homology"/>
<sequence>MAHSLSPLAVEDLKGIWRYGTATWGLTKAEQYGEKLLDAFDFLAENPNAGQPINHIRTGYKRYPVGAHLIFYRLGLSSSVEIIRILHQSMDSEQHLQDK</sequence>
<dbReference type="Pfam" id="PF05016">
    <property type="entry name" value="ParE_toxin"/>
    <property type="match status" value="1"/>
</dbReference>
<evidence type="ECO:0000313" key="4">
    <source>
        <dbReference type="EMBL" id="QTR50437.1"/>
    </source>
</evidence>
<dbReference type="PIRSF" id="PIRSF029218">
    <property type="entry name" value="ParE"/>
    <property type="match status" value="1"/>
</dbReference>
<dbReference type="PANTHER" id="PTHR33755">
    <property type="entry name" value="TOXIN PARE1-RELATED"/>
    <property type="match status" value="1"/>
</dbReference>
<keyword evidence="5" id="KW-1185">Reference proteome</keyword>